<organism evidence="6 7">
    <name type="scientific">Streptomyces boncukensis</name>
    <dbReference type="NCBI Taxonomy" id="2711219"/>
    <lineage>
        <taxon>Bacteria</taxon>
        <taxon>Bacillati</taxon>
        <taxon>Actinomycetota</taxon>
        <taxon>Actinomycetes</taxon>
        <taxon>Kitasatosporales</taxon>
        <taxon>Streptomycetaceae</taxon>
        <taxon>Streptomyces</taxon>
    </lineage>
</organism>
<feature type="domain" description="Sialidase" evidence="5">
    <location>
        <begin position="166"/>
        <end position="459"/>
    </location>
</feature>
<evidence type="ECO:0000259" key="5">
    <source>
        <dbReference type="Pfam" id="PF13088"/>
    </source>
</evidence>
<dbReference type="EC" id="3.2.1.18" evidence="3"/>
<keyword evidence="7" id="KW-1185">Reference proteome</keyword>
<dbReference type="GO" id="GO:0005737">
    <property type="term" value="C:cytoplasm"/>
    <property type="evidence" value="ECO:0007669"/>
    <property type="project" value="TreeGrafter"/>
</dbReference>
<evidence type="ECO:0000256" key="3">
    <source>
        <dbReference type="ARBA" id="ARBA00012733"/>
    </source>
</evidence>
<gene>
    <name evidence="6" type="ORF">G5C65_16360</name>
</gene>
<dbReference type="InterPro" id="IPR026856">
    <property type="entry name" value="Sialidase_fam"/>
</dbReference>
<dbReference type="EMBL" id="JAAKZZ010000150">
    <property type="protein sequence ID" value="NGO69900.1"/>
    <property type="molecule type" value="Genomic_DNA"/>
</dbReference>
<comment type="catalytic activity">
    <reaction evidence="1">
        <text>Hydrolysis of alpha-(2-&gt;3)-, alpha-(2-&gt;6)-, alpha-(2-&gt;8)- glycosidic linkages of terminal sialic acid residues in oligosaccharides, glycoproteins, glycolipids, colominic acid and synthetic substrates.</text>
        <dbReference type="EC" id="3.2.1.18"/>
    </reaction>
</comment>
<proteinExistence type="inferred from homology"/>
<evidence type="ECO:0000313" key="7">
    <source>
        <dbReference type="Proteomes" id="UP000477722"/>
    </source>
</evidence>
<dbReference type="Proteomes" id="UP000477722">
    <property type="component" value="Unassembled WGS sequence"/>
</dbReference>
<dbReference type="GO" id="GO:0006689">
    <property type="term" value="P:ganglioside catabolic process"/>
    <property type="evidence" value="ECO:0007669"/>
    <property type="project" value="TreeGrafter"/>
</dbReference>
<evidence type="ECO:0000256" key="2">
    <source>
        <dbReference type="ARBA" id="ARBA00009348"/>
    </source>
</evidence>
<name>A0A6G4WZ37_9ACTN</name>
<dbReference type="GO" id="GO:0009313">
    <property type="term" value="P:oligosaccharide catabolic process"/>
    <property type="evidence" value="ECO:0007669"/>
    <property type="project" value="TreeGrafter"/>
</dbReference>
<dbReference type="GO" id="GO:0016020">
    <property type="term" value="C:membrane"/>
    <property type="evidence" value="ECO:0007669"/>
    <property type="project" value="TreeGrafter"/>
</dbReference>
<evidence type="ECO:0000256" key="1">
    <source>
        <dbReference type="ARBA" id="ARBA00000427"/>
    </source>
</evidence>
<dbReference type="GO" id="GO:0004629">
    <property type="term" value="F:phospholipase C activity"/>
    <property type="evidence" value="ECO:0007669"/>
    <property type="project" value="InterPro"/>
</dbReference>
<dbReference type="InterPro" id="IPR011040">
    <property type="entry name" value="Sialidase"/>
</dbReference>
<dbReference type="Pfam" id="PF05506">
    <property type="entry name" value="PLipase_C_C"/>
    <property type="match status" value="1"/>
</dbReference>
<dbReference type="InterPro" id="IPR036278">
    <property type="entry name" value="Sialidase_sf"/>
</dbReference>
<comment type="similarity">
    <text evidence="2">Belongs to the glycosyl hydrolase 33 family.</text>
</comment>
<feature type="domain" description="Bacterial phospholipase C C-terminal" evidence="4">
    <location>
        <begin position="35"/>
        <end position="112"/>
    </location>
</feature>
<protein>
    <recommendedName>
        <fullName evidence="3">exo-alpha-sialidase</fullName>
        <ecNumber evidence="3">3.2.1.18</ecNumber>
    </recommendedName>
</protein>
<dbReference type="RefSeq" id="WP_165299578.1">
    <property type="nucleotide sequence ID" value="NZ_JAAKZZ010000150.1"/>
</dbReference>
<evidence type="ECO:0000313" key="6">
    <source>
        <dbReference type="EMBL" id="NGO69900.1"/>
    </source>
</evidence>
<dbReference type="InterPro" id="IPR008475">
    <property type="entry name" value="PLipase_C_C"/>
</dbReference>
<dbReference type="Gene3D" id="2.120.10.10">
    <property type="match status" value="1"/>
</dbReference>
<evidence type="ECO:0000259" key="4">
    <source>
        <dbReference type="Pfam" id="PF05506"/>
    </source>
</evidence>
<dbReference type="Pfam" id="PF13088">
    <property type="entry name" value="BNR_2"/>
    <property type="match status" value="1"/>
</dbReference>
<sequence length="497" mass="51695">MRSAGIAGLAALLVAAGGGMAGGGMAGAARAAERPYAARVGVDCTQGRLVLTLENRSARAASFTVTGPERGQRAAPEVAAGRAAAVRWSLPPGTPYALRVSGPGGFRAAERGRAACGLRAGTPGMNTTRLFTTRTVFRGMLADDGAERPGTAASVRIPALAATNSGTLLAAVDARVDGPSDLPADIQVGLRRSTDGGATWSPPEIVAHAESTRDGTGDSSLLVDRATGRVFLFYNYGPPGTNFFAGNTKSGRVLYRTSDDDGRTWSPPVDVTPGVKDPSWAKLFAASGHGIQTSTGRLVQPLVYRDERRATHAANLISDDHGKTWRTGAAAGTGVNESKPVQRGATGALAQNMRHNEGGARHYATSPDGARPFGPMTRSALLVDPGNNADEISHLRPGPGLPGLTRDVLFSNTASAERRHELTVRYSRDDGASWPYRAVLKPGLAGYSALAVLRDGTVGCLYEVGATGGIHFSRFRVGWLGDEAASGRTHRAAPSPR</sequence>
<comment type="caution">
    <text evidence="6">The sequence shown here is derived from an EMBL/GenBank/DDBJ whole genome shotgun (WGS) entry which is preliminary data.</text>
</comment>
<reference evidence="6 7" key="1">
    <citation type="submission" date="2020-02" db="EMBL/GenBank/DDBJ databases">
        <title>Whole-genome analyses of novel actinobacteria.</title>
        <authorList>
            <person name="Sahin N."/>
            <person name="Tatar D."/>
        </authorList>
    </citation>
    <scope>NUCLEOTIDE SEQUENCE [LARGE SCALE GENOMIC DNA]</scope>
    <source>
        <strain evidence="6 7">SB3404</strain>
    </source>
</reference>
<dbReference type="AlphaFoldDB" id="A0A6G4WZ37"/>
<dbReference type="PANTHER" id="PTHR10628:SF30">
    <property type="entry name" value="EXO-ALPHA-SIALIDASE"/>
    <property type="match status" value="1"/>
</dbReference>
<dbReference type="SUPFAM" id="SSF50939">
    <property type="entry name" value="Sialidases"/>
    <property type="match status" value="1"/>
</dbReference>
<accession>A0A6G4WZ37</accession>
<dbReference type="CDD" id="cd15482">
    <property type="entry name" value="Sialidase_non-viral"/>
    <property type="match status" value="1"/>
</dbReference>
<dbReference type="GO" id="GO:0004308">
    <property type="term" value="F:exo-alpha-sialidase activity"/>
    <property type="evidence" value="ECO:0007669"/>
    <property type="project" value="UniProtKB-EC"/>
</dbReference>
<dbReference type="PANTHER" id="PTHR10628">
    <property type="entry name" value="SIALIDASE"/>
    <property type="match status" value="1"/>
</dbReference>